<evidence type="ECO:0000256" key="1">
    <source>
        <dbReference type="SAM" id="MobiDB-lite"/>
    </source>
</evidence>
<name>A0ABN8M1A4_9CNID</name>
<evidence type="ECO:0000313" key="3">
    <source>
        <dbReference type="Proteomes" id="UP001159427"/>
    </source>
</evidence>
<feature type="region of interest" description="Disordered" evidence="1">
    <location>
        <begin position="1"/>
        <end position="28"/>
    </location>
</feature>
<accession>A0ABN8M1A4</accession>
<protein>
    <submittedName>
        <fullName evidence="2">Uncharacterized protein</fullName>
    </submittedName>
</protein>
<evidence type="ECO:0000313" key="2">
    <source>
        <dbReference type="EMBL" id="CAH3022232.1"/>
    </source>
</evidence>
<reference evidence="2 3" key="1">
    <citation type="submission" date="2022-05" db="EMBL/GenBank/DDBJ databases">
        <authorList>
            <consortium name="Genoscope - CEA"/>
            <person name="William W."/>
        </authorList>
    </citation>
    <scope>NUCLEOTIDE SEQUENCE [LARGE SCALE GENOMIC DNA]</scope>
</reference>
<feature type="region of interest" description="Disordered" evidence="1">
    <location>
        <begin position="96"/>
        <end position="120"/>
    </location>
</feature>
<feature type="region of interest" description="Disordered" evidence="1">
    <location>
        <begin position="153"/>
        <end position="188"/>
    </location>
</feature>
<dbReference type="EMBL" id="CALNXI010000210">
    <property type="protein sequence ID" value="CAH3022232.1"/>
    <property type="molecule type" value="Genomic_DNA"/>
</dbReference>
<feature type="compositionally biased region" description="Basic and acidic residues" evidence="1">
    <location>
        <begin position="153"/>
        <end position="180"/>
    </location>
</feature>
<proteinExistence type="predicted"/>
<comment type="caution">
    <text evidence="2">The sequence shown here is derived from an EMBL/GenBank/DDBJ whole genome shotgun (WGS) entry which is preliminary data.</text>
</comment>
<dbReference type="Proteomes" id="UP001159427">
    <property type="component" value="Unassembled WGS sequence"/>
</dbReference>
<feature type="compositionally biased region" description="Polar residues" evidence="1">
    <location>
        <begin position="100"/>
        <end position="113"/>
    </location>
</feature>
<keyword evidence="3" id="KW-1185">Reference proteome</keyword>
<gene>
    <name evidence="2" type="ORF">PEVE_00014605</name>
</gene>
<sequence>MLKSVSRDIAITGKSPFPAQNRGENDGEKFLTKIPKLKLGVSSVGETNRSEKPEVKLPVLAKKGTVNSLYEDSNDLQFILRVRCLEFPLQVHGLKPELDASSTNSPASTTGESPNEARSEALESDLYTLPKEKNNSLSLSSFTVLEGRRMNLRGKEDFKKQERKKQEENNDFDLTSHESDSESSQSWNMSYSRACQQLSQSPKTDKFHIRSKCRVTPRNLTERKIGKLTSGSDMIKSTCPRKDHRRPSFKLPKADKYDIHPPAVVEVKVCSVFKGDALKTMIIYPGYSDSWIPRRDRDVIKNAVFKAIMQRPALLLRQPSQEAAGMTMVLKDNGNSATTKANMTASLPVDNELTRQVKKFVVRLPPIGQAS</sequence>
<organism evidence="2 3">
    <name type="scientific">Porites evermanni</name>
    <dbReference type="NCBI Taxonomy" id="104178"/>
    <lineage>
        <taxon>Eukaryota</taxon>
        <taxon>Metazoa</taxon>
        <taxon>Cnidaria</taxon>
        <taxon>Anthozoa</taxon>
        <taxon>Hexacorallia</taxon>
        <taxon>Scleractinia</taxon>
        <taxon>Fungiina</taxon>
        <taxon>Poritidae</taxon>
        <taxon>Porites</taxon>
    </lineage>
</organism>